<dbReference type="SMART" id="SM00355">
    <property type="entry name" value="ZnF_C2H2"/>
    <property type="match status" value="13"/>
</dbReference>
<evidence type="ECO:0000256" key="3">
    <source>
        <dbReference type="ARBA" id="ARBA00022737"/>
    </source>
</evidence>
<feature type="domain" description="C2H2-type" evidence="8">
    <location>
        <begin position="543"/>
        <end position="571"/>
    </location>
</feature>
<keyword evidence="5" id="KW-0862">Zinc</keyword>
<feature type="domain" description="C2H2-type" evidence="8">
    <location>
        <begin position="107"/>
        <end position="129"/>
    </location>
</feature>
<sequence length="602" mass="72012">MMPKIIKMEDDDMDDIFDEEVEKSMEIKALLPIKQETPFYPEDTALSINISHTNENILDIKSEKVYEEIIDNFEIKLEEVDELKIEPADNKQIWRNKNIKSQKKKYYICVICQKKFSSARRRNNHLRIHFEFPSTRRRNNHLRIHFDIPVKTKSGKSRSSNEFFGKQIFVCGFCGQLHINKTQILSHCQQYYVKSRRNIGYNRTQSNSALNDIDVFKSKVKLKTEVDNSDRHLLGCRLSSSKISNKNSFASPIRYYRTCGRCGKSVTSKPELHQHYQTHEKYKCKICAKEYRVKKNLMIHMLNHKEDYKTFELNQNSKRCVICHICSKFFATEHALRYHLISHTGERKYDCKHCLKSYKYEQDLNRHMHSHTGGEIKLFECHHCYKVFKQKGHLNRHIEGHVSLGSKNYKCNMCTRSYQRKESLYVHIRTVHNGVRYFRSHNNEYVRKESENEKCYICYLCNKSCTRKTDLRKHIARCTRKKLMMQDKQDPFECKQCDKKFLYKNMLVRHIKDHESRRYICNLCSKSYNRIKCFKNHICTVKHECKHCGKVFKYRSNLCRHVQGAHEGKRYICALCNKSYIQKDDLIAHFERVHKDQKLEHL</sequence>
<evidence type="ECO:0000313" key="9">
    <source>
        <dbReference type="EnsemblMetazoa" id="XP_050504308.1"/>
    </source>
</evidence>
<feature type="domain" description="C2H2-type" evidence="8">
    <location>
        <begin position="282"/>
        <end position="309"/>
    </location>
</feature>
<protein>
    <recommendedName>
        <fullName evidence="8">C2H2-type domain-containing protein</fullName>
    </recommendedName>
</protein>
<evidence type="ECO:0000256" key="7">
    <source>
        <dbReference type="PROSITE-ProRule" id="PRU00042"/>
    </source>
</evidence>
<accession>A0ABM5K291</accession>
<evidence type="ECO:0000256" key="1">
    <source>
        <dbReference type="ARBA" id="ARBA00004123"/>
    </source>
</evidence>
<evidence type="ECO:0000313" key="10">
    <source>
        <dbReference type="Proteomes" id="UP001652700"/>
    </source>
</evidence>
<dbReference type="InterPro" id="IPR036236">
    <property type="entry name" value="Znf_C2H2_sf"/>
</dbReference>
<dbReference type="PROSITE" id="PS50157">
    <property type="entry name" value="ZINC_FINGER_C2H2_2"/>
    <property type="match status" value="10"/>
</dbReference>
<keyword evidence="6" id="KW-0539">Nucleus</keyword>
<reference evidence="9" key="1">
    <citation type="submission" date="2025-05" db="UniProtKB">
        <authorList>
            <consortium name="EnsemblMetazoa"/>
        </authorList>
    </citation>
    <scope>IDENTIFICATION</scope>
</reference>
<dbReference type="InterPro" id="IPR013087">
    <property type="entry name" value="Znf_C2H2_type"/>
</dbReference>
<feature type="domain" description="C2H2-type" evidence="8">
    <location>
        <begin position="571"/>
        <end position="599"/>
    </location>
</feature>
<feature type="domain" description="C2H2-type" evidence="8">
    <location>
        <begin position="379"/>
        <end position="406"/>
    </location>
</feature>
<evidence type="ECO:0000256" key="2">
    <source>
        <dbReference type="ARBA" id="ARBA00022723"/>
    </source>
</evidence>
<organism evidence="9 10">
    <name type="scientific">Diabrotica virgifera virgifera</name>
    <name type="common">western corn rootworm</name>
    <dbReference type="NCBI Taxonomy" id="50390"/>
    <lineage>
        <taxon>Eukaryota</taxon>
        <taxon>Metazoa</taxon>
        <taxon>Ecdysozoa</taxon>
        <taxon>Arthropoda</taxon>
        <taxon>Hexapoda</taxon>
        <taxon>Insecta</taxon>
        <taxon>Pterygota</taxon>
        <taxon>Neoptera</taxon>
        <taxon>Endopterygota</taxon>
        <taxon>Coleoptera</taxon>
        <taxon>Polyphaga</taxon>
        <taxon>Cucujiformia</taxon>
        <taxon>Chrysomeloidea</taxon>
        <taxon>Chrysomelidae</taxon>
        <taxon>Galerucinae</taxon>
        <taxon>Diabroticina</taxon>
        <taxon>Diabroticites</taxon>
        <taxon>Diabrotica</taxon>
    </lineage>
</organism>
<dbReference type="PANTHER" id="PTHR24376:SF235">
    <property type="entry name" value="C2H2-TYPE DOMAIN-CONTAINING PROTEIN"/>
    <property type="match status" value="1"/>
</dbReference>
<dbReference type="Proteomes" id="UP001652700">
    <property type="component" value="Unplaced"/>
</dbReference>
<dbReference type="EnsemblMetazoa" id="XM_050648351.1">
    <property type="protein sequence ID" value="XP_050504308.1"/>
    <property type="gene ID" value="LOC126883082"/>
</dbReference>
<keyword evidence="2" id="KW-0479">Metal-binding</keyword>
<evidence type="ECO:0000256" key="6">
    <source>
        <dbReference type="ARBA" id="ARBA00023242"/>
    </source>
</evidence>
<dbReference type="Gene3D" id="3.30.160.60">
    <property type="entry name" value="Classic Zinc Finger"/>
    <property type="match status" value="8"/>
</dbReference>
<feature type="domain" description="C2H2-type" evidence="8">
    <location>
        <begin position="409"/>
        <end position="437"/>
    </location>
</feature>
<name>A0ABM5K291_DIAVI</name>
<dbReference type="PANTHER" id="PTHR24376">
    <property type="entry name" value="ZINC FINGER PROTEIN"/>
    <property type="match status" value="1"/>
</dbReference>
<dbReference type="Pfam" id="PF00096">
    <property type="entry name" value="zf-C2H2"/>
    <property type="match status" value="6"/>
</dbReference>
<comment type="subcellular location">
    <subcellularLocation>
        <location evidence="1">Nucleus</location>
    </subcellularLocation>
</comment>
<dbReference type="Pfam" id="PF13912">
    <property type="entry name" value="zf-C2H2_6"/>
    <property type="match status" value="2"/>
</dbReference>
<keyword evidence="4 7" id="KW-0863">Zinc-finger</keyword>
<evidence type="ECO:0000256" key="4">
    <source>
        <dbReference type="ARBA" id="ARBA00022771"/>
    </source>
</evidence>
<evidence type="ECO:0000259" key="8">
    <source>
        <dbReference type="PROSITE" id="PS50157"/>
    </source>
</evidence>
<dbReference type="GeneID" id="126883082"/>
<feature type="domain" description="C2H2-type" evidence="8">
    <location>
        <begin position="492"/>
        <end position="519"/>
    </location>
</feature>
<feature type="domain" description="C2H2-type" evidence="8">
    <location>
        <begin position="349"/>
        <end position="376"/>
    </location>
</feature>
<dbReference type="RefSeq" id="XP_050504308.1">
    <property type="nucleotide sequence ID" value="XM_050648351.1"/>
</dbReference>
<keyword evidence="3" id="KW-0677">Repeat</keyword>
<feature type="domain" description="C2H2-type" evidence="8">
    <location>
        <begin position="257"/>
        <end position="284"/>
    </location>
</feature>
<evidence type="ECO:0000256" key="5">
    <source>
        <dbReference type="ARBA" id="ARBA00022833"/>
    </source>
</evidence>
<feature type="domain" description="C2H2-type" evidence="8">
    <location>
        <begin position="321"/>
        <end position="348"/>
    </location>
</feature>
<proteinExistence type="predicted"/>
<keyword evidence="10" id="KW-1185">Reference proteome</keyword>
<dbReference type="PROSITE" id="PS00028">
    <property type="entry name" value="ZINC_FINGER_C2H2_1"/>
    <property type="match status" value="11"/>
</dbReference>
<dbReference type="SUPFAM" id="SSF57667">
    <property type="entry name" value="beta-beta-alpha zinc fingers"/>
    <property type="match status" value="7"/>
</dbReference>